<evidence type="ECO:0000256" key="4">
    <source>
        <dbReference type="ARBA" id="ARBA00023033"/>
    </source>
</evidence>
<evidence type="ECO:0000256" key="2">
    <source>
        <dbReference type="ARBA" id="ARBA00022827"/>
    </source>
</evidence>
<dbReference type="AlphaFoldDB" id="D8PX90"/>
<keyword evidence="1" id="KW-0285">Flavoprotein</keyword>
<feature type="domain" description="FAD-binding" evidence="5">
    <location>
        <begin position="4"/>
        <end position="226"/>
    </location>
</feature>
<dbReference type="KEGG" id="scm:SCHCO_02569896"/>
<dbReference type="EMBL" id="GL377304">
    <property type="protein sequence ID" value="EFI99631.1"/>
    <property type="molecule type" value="Genomic_DNA"/>
</dbReference>
<dbReference type="OMA" id="YARETWM"/>
<dbReference type="HAMAP" id="MF_00845">
    <property type="entry name" value="TetX_monooxygenase"/>
    <property type="match status" value="1"/>
</dbReference>
<dbReference type="eggNOG" id="KOG2614">
    <property type="taxonomic scope" value="Eukaryota"/>
</dbReference>
<dbReference type="InParanoid" id="D8PX90"/>
<dbReference type="InterPro" id="IPR043683">
    <property type="entry name" value="TetX_monooxygenase"/>
</dbReference>
<dbReference type="PANTHER" id="PTHR46972:SF1">
    <property type="entry name" value="FAD DEPENDENT OXIDOREDUCTASE DOMAIN-CONTAINING PROTEIN"/>
    <property type="match status" value="1"/>
</dbReference>
<dbReference type="Proteomes" id="UP000007431">
    <property type="component" value="Unassembled WGS sequence"/>
</dbReference>
<dbReference type="GO" id="GO:0071949">
    <property type="term" value="F:FAD binding"/>
    <property type="evidence" value="ECO:0007669"/>
    <property type="project" value="InterPro"/>
</dbReference>
<dbReference type="PRINTS" id="PR00420">
    <property type="entry name" value="RNGMNOXGNASE"/>
</dbReference>
<organism evidence="7">
    <name type="scientific">Schizophyllum commune (strain H4-8 / FGSC 9210)</name>
    <name type="common">Split gill fungus</name>
    <dbReference type="NCBI Taxonomy" id="578458"/>
    <lineage>
        <taxon>Eukaryota</taxon>
        <taxon>Fungi</taxon>
        <taxon>Dikarya</taxon>
        <taxon>Basidiomycota</taxon>
        <taxon>Agaricomycotina</taxon>
        <taxon>Agaricomycetes</taxon>
        <taxon>Agaricomycetidae</taxon>
        <taxon>Agaricales</taxon>
        <taxon>Schizophyllaceae</taxon>
        <taxon>Schizophyllum</taxon>
    </lineage>
</organism>
<reference evidence="6 7" key="1">
    <citation type="journal article" date="2010" name="Nat. Biotechnol.">
        <title>Genome sequence of the model mushroom Schizophyllum commune.</title>
        <authorList>
            <person name="Ohm R.A."/>
            <person name="de Jong J.F."/>
            <person name="Lugones L.G."/>
            <person name="Aerts A."/>
            <person name="Kothe E."/>
            <person name="Stajich J.E."/>
            <person name="de Vries R.P."/>
            <person name="Record E."/>
            <person name="Levasseur A."/>
            <person name="Baker S.E."/>
            <person name="Bartholomew K.A."/>
            <person name="Coutinho P.M."/>
            <person name="Erdmann S."/>
            <person name="Fowler T.J."/>
            <person name="Gathman A.C."/>
            <person name="Lombard V."/>
            <person name="Henrissat B."/>
            <person name="Knabe N."/>
            <person name="Kuees U."/>
            <person name="Lilly W.W."/>
            <person name="Lindquist E."/>
            <person name="Lucas S."/>
            <person name="Magnuson J.K."/>
            <person name="Piumi F."/>
            <person name="Raudaskoski M."/>
            <person name="Salamov A."/>
            <person name="Schmutz J."/>
            <person name="Schwarze F.W.M.R."/>
            <person name="vanKuyk P.A."/>
            <person name="Horton J.S."/>
            <person name="Grigoriev I.V."/>
            <person name="Woesten H.A.B."/>
        </authorList>
    </citation>
    <scope>NUCLEOTIDE SEQUENCE [LARGE SCALE GENOMIC DNA]</scope>
    <source>
        <strain evidence="7">H4-8 / FGSC 9210</strain>
    </source>
</reference>
<evidence type="ECO:0000313" key="6">
    <source>
        <dbReference type="EMBL" id="EFI99631.1"/>
    </source>
</evidence>
<accession>D8PX90</accession>
<evidence type="ECO:0000256" key="3">
    <source>
        <dbReference type="ARBA" id="ARBA00023002"/>
    </source>
</evidence>
<proteinExistence type="inferred from homology"/>
<dbReference type="Gene3D" id="3.50.50.60">
    <property type="entry name" value="FAD/NAD(P)-binding domain"/>
    <property type="match status" value="1"/>
</dbReference>
<keyword evidence="4" id="KW-0503">Monooxygenase</keyword>
<dbReference type="GO" id="GO:0004497">
    <property type="term" value="F:monooxygenase activity"/>
    <property type="evidence" value="ECO:0007669"/>
    <property type="project" value="UniProtKB-KW"/>
</dbReference>
<dbReference type="OrthoDB" id="655030at2759"/>
<feature type="domain" description="FAD-binding" evidence="5">
    <location>
        <begin position="302"/>
        <end position="365"/>
    </location>
</feature>
<dbReference type="VEuPathDB" id="FungiDB:SCHCODRAFT_02569896"/>
<sequence>MSDTRISIIGAGPGGLMLARLLQVHGIRPTIYESDASATARPQGGSLDLHPEDGLLAMNAAGLLDRFRQHARYEGQQTRIYDKKGRLLLDEKDEEEHAPDSEFARPEIDRKALRDILLDSLEPNTIQWGYTLETVTPSPTGGYTLTFRNGRTATTDLVIGADGAWSKVRSSALTKALPAYTGVFFVDAAIPDIDSTHPAIATLVGQGLAFILGDRKAIMPQRNGGSVLRVYFALQAPEEEADGFNNEVLPKGTASVRDALLEHYGGWAPELLDIVRATEGAEIAVRKIFAFPPEHEWKPVEGVTLLGDAAHVMSPFSGVGVNLALADALDLANAIKKVVAGEAKTRDAFQDYEKRMMARAKENLAESNQNLGVVFSDNAAQALTDIMHSHHEH</sequence>
<evidence type="ECO:0000313" key="7">
    <source>
        <dbReference type="Proteomes" id="UP000007431"/>
    </source>
</evidence>
<dbReference type="InterPro" id="IPR002938">
    <property type="entry name" value="FAD-bd"/>
</dbReference>
<dbReference type="GeneID" id="9586503"/>
<keyword evidence="2" id="KW-0274">FAD</keyword>
<dbReference type="HOGENOM" id="CLU_009665_4_0_1"/>
<dbReference type="GO" id="GO:0046677">
    <property type="term" value="P:response to antibiotic"/>
    <property type="evidence" value="ECO:0007669"/>
    <property type="project" value="InterPro"/>
</dbReference>
<keyword evidence="7" id="KW-1185">Reference proteome</keyword>
<dbReference type="SUPFAM" id="SSF51905">
    <property type="entry name" value="FAD/NAD(P)-binding domain"/>
    <property type="match status" value="1"/>
</dbReference>
<evidence type="ECO:0000259" key="5">
    <source>
        <dbReference type="Pfam" id="PF01494"/>
    </source>
</evidence>
<dbReference type="InterPro" id="IPR036188">
    <property type="entry name" value="FAD/NAD-bd_sf"/>
</dbReference>
<dbReference type="RefSeq" id="XP_003034534.1">
    <property type="nucleotide sequence ID" value="XM_003034488.1"/>
</dbReference>
<dbReference type="STRING" id="578458.D8PX90"/>
<protein>
    <recommendedName>
        <fullName evidence="5">FAD-binding domain-containing protein</fullName>
    </recommendedName>
</protein>
<keyword evidence="3" id="KW-0560">Oxidoreductase</keyword>
<gene>
    <name evidence="6" type="ORF">SCHCODRAFT_53014</name>
</gene>
<dbReference type="PANTHER" id="PTHR46972">
    <property type="entry name" value="MONOOXYGENASE ASQM-RELATED"/>
    <property type="match status" value="1"/>
</dbReference>
<dbReference type="Pfam" id="PF01494">
    <property type="entry name" value="FAD_binding_3"/>
    <property type="match status" value="2"/>
</dbReference>
<name>D8PX90_SCHCM</name>
<evidence type="ECO:0000256" key="1">
    <source>
        <dbReference type="ARBA" id="ARBA00022630"/>
    </source>
</evidence>